<dbReference type="GO" id="GO:0005634">
    <property type="term" value="C:nucleus"/>
    <property type="evidence" value="ECO:0007669"/>
    <property type="project" value="TreeGrafter"/>
</dbReference>
<dbReference type="Gene3D" id="3.10.580.10">
    <property type="entry name" value="CBS-domain"/>
    <property type="match status" value="1"/>
</dbReference>
<dbReference type="PANTHER" id="PTHR13780">
    <property type="entry name" value="AMP-ACTIVATED PROTEIN KINASE, GAMMA REGULATORY SUBUNIT"/>
    <property type="match status" value="1"/>
</dbReference>
<evidence type="ECO:0008006" key="5">
    <source>
        <dbReference type="Google" id="ProtNLM"/>
    </source>
</evidence>
<evidence type="ECO:0000256" key="2">
    <source>
        <dbReference type="ARBA" id="ARBA00023122"/>
    </source>
</evidence>
<dbReference type="SUPFAM" id="SSF54631">
    <property type="entry name" value="CBS-domain pair"/>
    <property type="match status" value="1"/>
</dbReference>
<dbReference type="AlphaFoldDB" id="A0A835RX82"/>
<keyword evidence="2" id="KW-0129">CBS domain</keyword>
<sequence length="279" mass="30798">MASVFFHHVVGDLTLGKPETREFWEGETVEAAMREIGEGAERAVLVWKKRGEELVRERDRGARFVGILNSLDVVAFLAKEGDRETAMRTPVREVVRHNPGLLKEVDPATRLVDALEMMKQGVQRLLVRKSIGWKGVSKRFSILYNGKWLKNCDSSAVLTFNRNESSNFPSPSNEGSYCCLSREDVVRFIIGCLGALAPIPLSSITSLCAINNNYCFIEASSPALNIVNNFPQDPCAVAVVETTAVGTRKSSARYRATSCGNATICPPPGRWRTFRLGSS</sequence>
<name>A0A835RX82_VANPL</name>
<evidence type="ECO:0000256" key="1">
    <source>
        <dbReference type="ARBA" id="ARBA00022737"/>
    </source>
</evidence>
<keyword evidence="1" id="KW-0677">Repeat</keyword>
<dbReference type="PANTHER" id="PTHR13780:SF46">
    <property type="entry name" value="CBS DOMAIN-CONTAINING PROTEIN CBSX6"/>
    <property type="match status" value="1"/>
</dbReference>
<accession>A0A835RX82</accession>
<reference evidence="3 4" key="1">
    <citation type="journal article" date="2020" name="Nat. Food">
        <title>A phased Vanilla planifolia genome enables genetic improvement of flavour and production.</title>
        <authorList>
            <person name="Hasing T."/>
            <person name="Tang H."/>
            <person name="Brym M."/>
            <person name="Khazi F."/>
            <person name="Huang T."/>
            <person name="Chambers A.H."/>
        </authorList>
    </citation>
    <scope>NUCLEOTIDE SEQUENCE [LARGE SCALE GENOMIC DNA]</scope>
    <source>
        <tissue evidence="3">Leaf</tissue>
    </source>
</reference>
<comment type="caution">
    <text evidence="3">The sequence shown here is derived from an EMBL/GenBank/DDBJ whole genome shotgun (WGS) entry which is preliminary data.</text>
</comment>
<gene>
    <name evidence="3" type="ORF">HPP92_003199</name>
</gene>
<dbReference type="InterPro" id="IPR046342">
    <property type="entry name" value="CBS_dom_sf"/>
</dbReference>
<organism evidence="3 4">
    <name type="scientific">Vanilla planifolia</name>
    <name type="common">Vanilla</name>
    <dbReference type="NCBI Taxonomy" id="51239"/>
    <lineage>
        <taxon>Eukaryota</taxon>
        <taxon>Viridiplantae</taxon>
        <taxon>Streptophyta</taxon>
        <taxon>Embryophyta</taxon>
        <taxon>Tracheophyta</taxon>
        <taxon>Spermatophyta</taxon>
        <taxon>Magnoliopsida</taxon>
        <taxon>Liliopsida</taxon>
        <taxon>Asparagales</taxon>
        <taxon>Orchidaceae</taxon>
        <taxon>Vanilloideae</taxon>
        <taxon>Vanilleae</taxon>
        <taxon>Vanilla</taxon>
    </lineage>
</organism>
<dbReference type="InterPro" id="IPR050511">
    <property type="entry name" value="AMPK_gamma/SDS23_families"/>
</dbReference>
<dbReference type="Proteomes" id="UP000636800">
    <property type="component" value="Chromosome 1"/>
</dbReference>
<keyword evidence="4" id="KW-1185">Reference proteome</keyword>
<dbReference type="GO" id="GO:0005737">
    <property type="term" value="C:cytoplasm"/>
    <property type="evidence" value="ECO:0007669"/>
    <property type="project" value="TreeGrafter"/>
</dbReference>
<protein>
    <recommendedName>
        <fullName evidence="5">CBS domain-containing protein</fullName>
    </recommendedName>
</protein>
<evidence type="ECO:0000313" key="3">
    <source>
        <dbReference type="EMBL" id="KAG0498508.1"/>
    </source>
</evidence>
<dbReference type="OrthoDB" id="1427124at2759"/>
<dbReference type="EMBL" id="JADCNL010000001">
    <property type="protein sequence ID" value="KAG0498508.1"/>
    <property type="molecule type" value="Genomic_DNA"/>
</dbReference>
<evidence type="ECO:0000313" key="4">
    <source>
        <dbReference type="Proteomes" id="UP000636800"/>
    </source>
</evidence>
<proteinExistence type="predicted"/>